<dbReference type="InterPro" id="IPR036249">
    <property type="entry name" value="Thioredoxin-like_sf"/>
</dbReference>
<name>A0A2T2WJF6_9FIRM</name>
<dbReference type="AlphaFoldDB" id="A0A2T2WJF6"/>
<dbReference type="Gene3D" id="1.10.10.1590">
    <property type="entry name" value="NADH-quinone oxidoreductase subunit E"/>
    <property type="match status" value="1"/>
</dbReference>
<protein>
    <recommendedName>
        <fullName evidence="6">NAD(P)H-dependent oxidoreductase subunit E</fullName>
    </recommendedName>
</protein>
<accession>A0A2T2WJF6</accession>
<evidence type="ECO:0000313" key="4">
    <source>
        <dbReference type="EMBL" id="PSR22356.1"/>
    </source>
</evidence>
<dbReference type="EMBL" id="PXYV01000018">
    <property type="protein sequence ID" value="PSR22356.1"/>
    <property type="molecule type" value="Genomic_DNA"/>
</dbReference>
<evidence type="ECO:0000256" key="3">
    <source>
        <dbReference type="ARBA" id="ARBA00023014"/>
    </source>
</evidence>
<dbReference type="SUPFAM" id="SSF52833">
    <property type="entry name" value="Thioredoxin-like"/>
    <property type="match status" value="1"/>
</dbReference>
<evidence type="ECO:0000256" key="1">
    <source>
        <dbReference type="ARBA" id="ARBA00022723"/>
    </source>
</evidence>
<dbReference type="InterPro" id="IPR028431">
    <property type="entry name" value="NADP_DH_HndA-like"/>
</dbReference>
<dbReference type="Gene3D" id="3.40.30.10">
    <property type="entry name" value="Glutaredoxin"/>
    <property type="match status" value="1"/>
</dbReference>
<reference evidence="4 5" key="1">
    <citation type="journal article" date="2014" name="BMC Genomics">
        <title>Comparison of environmental and isolate Sulfobacillus genomes reveals diverse carbon, sulfur, nitrogen, and hydrogen metabolisms.</title>
        <authorList>
            <person name="Justice N.B."/>
            <person name="Norman A."/>
            <person name="Brown C.T."/>
            <person name="Singh A."/>
            <person name="Thomas B.C."/>
            <person name="Banfield J.F."/>
        </authorList>
    </citation>
    <scope>NUCLEOTIDE SEQUENCE [LARGE SCALE GENOMIC DNA]</scope>
    <source>
        <strain evidence="4">AMDSBA3</strain>
    </source>
</reference>
<dbReference type="Pfam" id="PF01257">
    <property type="entry name" value="2Fe-2S_thioredx"/>
    <property type="match status" value="1"/>
</dbReference>
<dbReference type="PANTHER" id="PTHR43342:SF1">
    <property type="entry name" value="BIFURCATING [FEFE] HYDROGENASE GAMMA SUBUNIT"/>
    <property type="match status" value="1"/>
</dbReference>
<dbReference type="Proteomes" id="UP000241848">
    <property type="component" value="Unassembled WGS sequence"/>
</dbReference>
<keyword evidence="3" id="KW-0411">Iron-sulfur</keyword>
<organism evidence="4 5">
    <name type="scientific">Sulfobacillus acidophilus</name>
    <dbReference type="NCBI Taxonomy" id="53633"/>
    <lineage>
        <taxon>Bacteria</taxon>
        <taxon>Bacillati</taxon>
        <taxon>Bacillota</taxon>
        <taxon>Clostridia</taxon>
        <taxon>Eubacteriales</taxon>
        <taxon>Clostridiales Family XVII. Incertae Sedis</taxon>
        <taxon>Sulfobacillus</taxon>
    </lineage>
</organism>
<gene>
    <name evidence="4" type="ORF">C7B45_07005</name>
</gene>
<evidence type="ECO:0008006" key="6">
    <source>
        <dbReference type="Google" id="ProtNLM"/>
    </source>
</evidence>
<dbReference type="GO" id="GO:0051536">
    <property type="term" value="F:iron-sulfur cluster binding"/>
    <property type="evidence" value="ECO:0007669"/>
    <property type="project" value="UniProtKB-KW"/>
</dbReference>
<keyword evidence="2" id="KW-0408">Iron</keyword>
<comment type="caution">
    <text evidence="4">The sequence shown here is derived from an EMBL/GenBank/DDBJ whole genome shotgun (WGS) entry which is preliminary data.</text>
</comment>
<sequence length="149" mass="16578">MDLDKAALSRRVQELLSDIPRERQQLLPALWRVFEEYWHLSPEMIDAIAQTLDIPYADVYGVASFYALFANPDNKKPIYICTDVMCALYGSEDLLKAGEDLANDAGVRVKEAPCLGHCDGAPALFDGRQTIRHASPKVLAQIIRGETDA</sequence>
<proteinExistence type="predicted"/>
<keyword evidence="1" id="KW-0479">Metal-binding</keyword>
<dbReference type="PANTHER" id="PTHR43342">
    <property type="entry name" value="NADH-QUINONE OXIDOREDUCTASE, E SUBUNIT"/>
    <property type="match status" value="1"/>
</dbReference>
<evidence type="ECO:0000313" key="5">
    <source>
        <dbReference type="Proteomes" id="UP000241848"/>
    </source>
</evidence>
<evidence type="ECO:0000256" key="2">
    <source>
        <dbReference type="ARBA" id="ARBA00023004"/>
    </source>
</evidence>
<dbReference type="GO" id="GO:0046872">
    <property type="term" value="F:metal ion binding"/>
    <property type="evidence" value="ECO:0007669"/>
    <property type="project" value="UniProtKB-KW"/>
</dbReference>
<dbReference type="InterPro" id="IPR041921">
    <property type="entry name" value="NuoE_N"/>
</dbReference>